<proteinExistence type="predicted"/>
<evidence type="ECO:0000313" key="1">
    <source>
        <dbReference type="EMBL" id="KAK3085294.1"/>
    </source>
</evidence>
<dbReference type="Proteomes" id="UP001186944">
    <property type="component" value="Unassembled WGS sequence"/>
</dbReference>
<comment type="caution">
    <text evidence="1">The sequence shown here is derived from an EMBL/GenBank/DDBJ whole genome shotgun (WGS) entry which is preliminary data.</text>
</comment>
<organism evidence="1 2">
    <name type="scientific">Pinctada imbricata</name>
    <name type="common">Atlantic pearl-oyster</name>
    <name type="synonym">Pinctada martensii</name>
    <dbReference type="NCBI Taxonomy" id="66713"/>
    <lineage>
        <taxon>Eukaryota</taxon>
        <taxon>Metazoa</taxon>
        <taxon>Spiralia</taxon>
        <taxon>Lophotrochozoa</taxon>
        <taxon>Mollusca</taxon>
        <taxon>Bivalvia</taxon>
        <taxon>Autobranchia</taxon>
        <taxon>Pteriomorphia</taxon>
        <taxon>Pterioida</taxon>
        <taxon>Pterioidea</taxon>
        <taxon>Pteriidae</taxon>
        <taxon>Pinctada</taxon>
    </lineage>
</organism>
<reference evidence="1" key="1">
    <citation type="submission" date="2019-08" db="EMBL/GenBank/DDBJ databases">
        <title>The improved chromosome-level genome for the pearl oyster Pinctada fucata martensii using PacBio sequencing and Hi-C.</title>
        <authorList>
            <person name="Zheng Z."/>
        </authorList>
    </citation>
    <scope>NUCLEOTIDE SEQUENCE</scope>
    <source>
        <strain evidence="1">ZZ-2019</strain>
        <tissue evidence="1">Adductor muscle</tissue>
    </source>
</reference>
<sequence>MAAAAPKAAAPGGAGKAAAGCNFVAQDQIWKDHVHHEEVASKNWPGSWGFLTTKYEDLVKDDYPPKEKVDVKPLMQVKPVTPIEEYIHVDPSPKPVPRTTAQAIGWRSTHKDLALEKYGKYAKPKGGLVKQLNWPREAID</sequence>
<name>A0AA88XXX9_PINIB</name>
<gene>
    <name evidence="1" type="ORF">FSP39_001174</name>
</gene>
<keyword evidence="2" id="KW-1185">Reference proteome</keyword>
<dbReference type="PANTHER" id="PTHR31909:SF3">
    <property type="entry name" value="SIMILAR TO PROTEIN C20ORF85 HOMOLOG"/>
    <property type="match status" value="1"/>
</dbReference>
<accession>A0AA88XXX9</accession>
<dbReference type="AlphaFoldDB" id="A0AA88XXX9"/>
<dbReference type="EMBL" id="VSWD01000012">
    <property type="protein sequence ID" value="KAK3085294.1"/>
    <property type="molecule type" value="Genomic_DNA"/>
</dbReference>
<evidence type="ECO:0000313" key="2">
    <source>
        <dbReference type="Proteomes" id="UP001186944"/>
    </source>
</evidence>
<dbReference type="PANTHER" id="PTHR31909">
    <property type="entry name" value="CHROMOSOME 20 ORF85 FAMILY MEMBER"/>
    <property type="match status" value="1"/>
</dbReference>
<dbReference type="InterPro" id="IPR020339">
    <property type="entry name" value="C20orf85-like"/>
</dbReference>
<dbReference type="Pfam" id="PF14945">
    <property type="entry name" value="LLC1"/>
    <property type="match status" value="1"/>
</dbReference>
<protein>
    <submittedName>
        <fullName evidence="1">Uncharacterized protein</fullName>
    </submittedName>
</protein>